<dbReference type="KEGG" id="oni:Osc7112_5426"/>
<reference evidence="2 3" key="1">
    <citation type="submission" date="2012-05" db="EMBL/GenBank/DDBJ databases">
        <title>Finished chromosome of genome of Oscillatoria sp. PCC 7112.</title>
        <authorList>
            <consortium name="US DOE Joint Genome Institute"/>
            <person name="Gugger M."/>
            <person name="Coursin T."/>
            <person name="Rippka R."/>
            <person name="Tandeau De Marsac N."/>
            <person name="Huntemann M."/>
            <person name="Wei C.-L."/>
            <person name="Han J."/>
            <person name="Detter J.C."/>
            <person name="Han C."/>
            <person name="Tapia R."/>
            <person name="Davenport K."/>
            <person name="Daligault H."/>
            <person name="Erkkila T."/>
            <person name="Gu W."/>
            <person name="Munk A.C.C."/>
            <person name="Teshima H."/>
            <person name="Xu Y."/>
            <person name="Chain P."/>
            <person name="Chen A."/>
            <person name="Krypides N."/>
            <person name="Mavromatis K."/>
            <person name="Markowitz V."/>
            <person name="Szeto E."/>
            <person name="Ivanova N."/>
            <person name="Mikhailova N."/>
            <person name="Ovchinnikova G."/>
            <person name="Pagani I."/>
            <person name="Pati A."/>
            <person name="Goodwin L."/>
            <person name="Peters L."/>
            <person name="Pitluck S."/>
            <person name="Woyke T."/>
            <person name="Kerfeld C."/>
        </authorList>
    </citation>
    <scope>NUCLEOTIDE SEQUENCE [LARGE SCALE GENOMIC DNA]</scope>
    <source>
        <strain evidence="2 3">PCC 7112</strain>
    </source>
</reference>
<dbReference type="SUPFAM" id="SSF52980">
    <property type="entry name" value="Restriction endonuclease-like"/>
    <property type="match status" value="1"/>
</dbReference>
<dbReference type="InterPro" id="IPR032793">
    <property type="entry name" value="RE_EcoO109IR"/>
</dbReference>
<keyword evidence="3" id="KW-1185">Reference proteome</keyword>
<name>K9VQ90_9CYAN</name>
<proteinExistence type="predicted"/>
<dbReference type="STRING" id="179408.Osc7112_5426"/>
<sequence length="316" mass="35436">MSEQLHELLAFVLEKEIGLPASKSRSFASHFAELEEFFNLEAATLRNGISSISGKRALRFTPDEIERILAFISSGKLSLQLTIAENFLASICRDFTGRQLVMVENLTLGKIHPNPFLIRALNLDTPEEVVRLNVYMTATRSIVTSMGFFIQKLLISCSESAESPPGKSGWDAIKTTSDGEKCWIQVKSGPNDMDKDQIVYWAAKIEEKIQEGDRAYIGIAYGKRTNKTVTLGLLKQILPNSEMITLIGRELWDFVSEDTRYTVNLFEVLRQSARQVLAQSSIDEAIERCSVRIIAEFIGKYGEGSQGVFNYIADIF</sequence>
<organism evidence="2 3">
    <name type="scientific">Phormidium nigroviride PCC 7112</name>
    <dbReference type="NCBI Taxonomy" id="179408"/>
    <lineage>
        <taxon>Bacteria</taxon>
        <taxon>Bacillati</taxon>
        <taxon>Cyanobacteriota</taxon>
        <taxon>Cyanophyceae</taxon>
        <taxon>Oscillatoriophycideae</taxon>
        <taxon>Oscillatoriales</taxon>
        <taxon>Oscillatoriaceae</taxon>
        <taxon>Phormidium</taxon>
    </lineage>
</organism>
<dbReference type="OrthoDB" id="449755at2"/>
<feature type="domain" description="Type II restriction endonuclease EcoO109IR" evidence="1">
    <location>
        <begin position="87"/>
        <end position="274"/>
    </location>
</feature>
<evidence type="ECO:0000313" key="3">
    <source>
        <dbReference type="Proteomes" id="UP000010478"/>
    </source>
</evidence>
<evidence type="ECO:0000259" key="1">
    <source>
        <dbReference type="Pfam" id="PF14511"/>
    </source>
</evidence>
<dbReference type="EMBL" id="CP003614">
    <property type="protein sequence ID" value="AFZ09662.1"/>
    <property type="molecule type" value="Genomic_DNA"/>
</dbReference>
<gene>
    <name evidence="2" type="ORF">Osc7112_5426</name>
</gene>
<dbReference type="eggNOG" id="COG0270">
    <property type="taxonomic scope" value="Bacteria"/>
</dbReference>
<dbReference type="HOGENOM" id="CLU_879521_0_0_3"/>
<dbReference type="AlphaFoldDB" id="K9VQ90"/>
<dbReference type="Proteomes" id="UP000010478">
    <property type="component" value="Chromosome"/>
</dbReference>
<evidence type="ECO:0000313" key="2">
    <source>
        <dbReference type="EMBL" id="AFZ09662.1"/>
    </source>
</evidence>
<dbReference type="Pfam" id="PF14511">
    <property type="entry name" value="RE_EcoO109I"/>
    <property type="match status" value="1"/>
</dbReference>
<dbReference type="RefSeq" id="WP_015178869.1">
    <property type="nucleotide sequence ID" value="NC_019729.1"/>
</dbReference>
<dbReference type="PATRIC" id="fig|179408.3.peg.6774"/>
<protein>
    <recommendedName>
        <fullName evidence="1">Type II restriction endonuclease EcoO109IR domain-containing protein</fullName>
    </recommendedName>
</protein>
<dbReference type="InterPro" id="IPR011335">
    <property type="entry name" value="Restrct_endonuc-II-like"/>
</dbReference>
<accession>K9VQ90</accession>